<keyword evidence="6" id="KW-1185">Reference proteome</keyword>
<dbReference type="PANTHER" id="PTHR30349:SF90">
    <property type="entry name" value="TYROSINE RECOMBINASE XERD"/>
    <property type="match status" value="1"/>
</dbReference>
<sequence length="457" mass="51891">MREVSMTTRELKEAKTGGSKKSGQRRKTPSWVYKPAKSSFWWTCFDVDGKTHSKNTYTRNRRAAEKIAREHRAEVLAARAARPPVALKGDLTFSQAAELYWNDIGRHSKKSGQLDADLERIVLMVGPERMCSTITSKDRIDIRTRLRDGIRPPGIGKRGRPLKDPNTYGTKRINDYSDLIPRIIHHAEVMRETTFNLRRERRHPGDSDREKEGVRHRKLKFEEQRRLEKVMDRDLADMVLFDLETGMREEALCTLTWGQIEWSLCEVTFPLKTNKRDPVMHTVDLTEEAMAILYRRLAMHEAEGVGVTSDDRVFMLRLLKDNTLNGKTRHAGDLVPVSPRLLIDRFRKACDAALIDDLVVHDLRRTAGRRVYDEEGSDIEAARAFLGHVDIETTKRYLGVKGTSINKHLRRRSARARLAKAELDRAAANAGAAPGTREHALHLVVGGRNGPGPTGVA</sequence>
<dbReference type="AlphaFoldDB" id="Q89BR7"/>
<organism evidence="5 6">
    <name type="scientific">Bradyrhizobium diazoefficiens (strain JCM 10833 / BCRC 13528 / IAM 13628 / NBRC 14792 / USDA 110)</name>
    <dbReference type="NCBI Taxonomy" id="224911"/>
    <lineage>
        <taxon>Bacteria</taxon>
        <taxon>Pseudomonadati</taxon>
        <taxon>Pseudomonadota</taxon>
        <taxon>Alphaproteobacteria</taxon>
        <taxon>Hyphomicrobiales</taxon>
        <taxon>Nitrobacteraceae</taxon>
        <taxon>Bradyrhizobium</taxon>
    </lineage>
</organism>
<keyword evidence="2" id="KW-0233">DNA recombination</keyword>
<dbReference type="PATRIC" id="fig|224911.5.peg.8313"/>
<protein>
    <submittedName>
        <fullName evidence="5">Bll8081 protein</fullName>
    </submittedName>
</protein>
<dbReference type="InParanoid" id="Q89BR7"/>
<dbReference type="InterPro" id="IPR013762">
    <property type="entry name" value="Integrase-like_cat_sf"/>
</dbReference>
<feature type="compositionally biased region" description="Basic and acidic residues" evidence="3">
    <location>
        <begin position="1"/>
        <end position="15"/>
    </location>
</feature>
<accession>Q89BR7</accession>
<dbReference type="OrthoDB" id="7615137at2"/>
<feature type="region of interest" description="Disordered" evidence="3">
    <location>
        <begin position="148"/>
        <end position="168"/>
    </location>
</feature>
<dbReference type="EnsemblBacteria" id="BAC53346">
    <property type="protein sequence ID" value="BAC53346"/>
    <property type="gene ID" value="BAC53346"/>
</dbReference>
<dbReference type="Proteomes" id="UP000002526">
    <property type="component" value="Chromosome"/>
</dbReference>
<dbReference type="GO" id="GO:0006310">
    <property type="term" value="P:DNA recombination"/>
    <property type="evidence" value="ECO:0000318"/>
    <property type="project" value="GO_Central"/>
</dbReference>
<reference evidence="6" key="1">
    <citation type="journal article" date="2002" name="DNA Res.">
        <title>Complete genomic sequence of nitrogen-fixing symbiotic bacterium Bradyrhizobium japonicum USDA110.</title>
        <authorList>
            <person name="Kaneko T."/>
            <person name="Nakamura Y."/>
            <person name="Sato S."/>
            <person name="Minamisawa K."/>
            <person name="Uchiumi T."/>
            <person name="Sasamoto S."/>
            <person name="Watanabe A."/>
            <person name="Idesawa K."/>
            <person name="Iriguchi M."/>
            <person name="Kawashima K."/>
            <person name="Kohara M."/>
            <person name="Matsumoto M."/>
            <person name="Shimpo S."/>
            <person name="Tsuruoka H."/>
            <person name="Wada T."/>
            <person name="Yamada M."/>
            <person name="Tabata S."/>
        </authorList>
    </citation>
    <scope>NUCLEOTIDE SEQUENCE [LARGE SCALE GENOMIC DNA]</scope>
    <source>
        <strain evidence="6">JCM 10833 / BCRC 13528 / IAM 13628 / NBRC 14792 / USDA 110</strain>
    </source>
</reference>
<dbReference type="PROSITE" id="PS51898">
    <property type="entry name" value="TYR_RECOMBINASE"/>
    <property type="match status" value="1"/>
</dbReference>
<dbReference type="GO" id="GO:0007059">
    <property type="term" value="P:chromosome segregation"/>
    <property type="evidence" value="ECO:0000318"/>
    <property type="project" value="GO_Central"/>
</dbReference>
<evidence type="ECO:0000259" key="4">
    <source>
        <dbReference type="PROSITE" id="PS51898"/>
    </source>
</evidence>
<dbReference type="Pfam" id="PF00589">
    <property type="entry name" value="Phage_integrase"/>
    <property type="match status" value="1"/>
</dbReference>
<dbReference type="InterPro" id="IPR050090">
    <property type="entry name" value="Tyrosine_recombinase_XerCD"/>
</dbReference>
<dbReference type="GO" id="GO:0009037">
    <property type="term" value="F:tyrosine-based site-specific recombinase activity"/>
    <property type="evidence" value="ECO:0000318"/>
    <property type="project" value="GO_Central"/>
</dbReference>
<proteinExistence type="predicted"/>
<evidence type="ECO:0000256" key="1">
    <source>
        <dbReference type="ARBA" id="ARBA00022908"/>
    </source>
</evidence>
<evidence type="ECO:0000313" key="6">
    <source>
        <dbReference type="Proteomes" id="UP000002526"/>
    </source>
</evidence>
<dbReference type="HOGENOM" id="CLU_598089_0_0_5"/>
<dbReference type="PANTHER" id="PTHR30349">
    <property type="entry name" value="PHAGE INTEGRASE-RELATED"/>
    <property type="match status" value="1"/>
</dbReference>
<name>Q89BR7_BRADU</name>
<keyword evidence="1" id="KW-0229">DNA integration</keyword>
<gene>
    <name evidence="5" type="ordered locus">bll8081</name>
</gene>
<evidence type="ECO:0000256" key="2">
    <source>
        <dbReference type="ARBA" id="ARBA00023172"/>
    </source>
</evidence>
<evidence type="ECO:0000313" key="5">
    <source>
        <dbReference type="EMBL" id="BAC53346.1"/>
    </source>
</evidence>
<dbReference type="GO" id="GO:0048476">
    <property type="term" value="C:Holliday junction resolvase complex"/>
    <property type="evidence" value="ECO:0000318"/>
    <property type="project" value="GO_Central"/>
</dbReference>
<dbReference type="SUPFAM" id="SSF56349">
    <property type="entry name" value="DNA breaking-rejoining enzymes"/>
    <property type="match status" value="1"/>
</dbReference>
<evidence type="ECO:0000256" key="3">
    <source>
        <dbReference type="SAM" id="MobiDB-lite"/>
    </source>
</evidence>
<dbReference type="KEGG" id="bja:bll8081"/>
<dbReference type="GO" id="GO:0003677">
    <property type="term" value="F:DNA binding"/>
    <property type="evidence" value="ECO:0000318"/>
    <property type="project" value="GO_Central"/>
</dbReference>
<dbReference type="Gene3D" id="1.10.443.10">
    <property type="entry name" value="Intergrase catalytic core"/>
    <property type="match status" value="1"/>
</dbReference>
<dbReference type="STRING" id="224911.AAV28_38090"/>
<dbReference type="GO" id="GO:0071139">
    <property type="term" value="P:resolution of DNA recombination intermediates"/>
    <property type="evidence" value="ECO:0000318"/>
    <property type="project" value="GO_Central"/>
</dbReference>
<feature type="domain" description="Tyr recombinase" evidence="4">
    <location>
        <begin position="217"/>
        <end position="414"/>
    </location>
</feature>
<feature type="region of interest" description="Disordered" evidence="3">
    <location>
        <begin position="1"/>
        <end position="29"/>
    </location>
</feature>
<dbReference type="InterPro" id="IPR002104">
    <property type="entry name" value="Integrase_catalytic"/>
</dbReference>
<dbReference type="EMBL" id="BA000040">
    <property type="protein sequence ID" value="BAC53346.1"/>
    <property type="molecule type" value="Genomic_DNA"/>
</dbReference>
<dbReference type="InterPro" id="IPR011010">
    <property type="entry name" value="DNA_brk_join_enz"/>
</dbReference>